<dbReference type="NCBIfam" id="TIGR00756">
    <property type="entry name" value="PPR"/>
    <property type="match status" value="4"/>
</dbReference>
<feature type="repeat" description="PPR" evidence="3">
    <location>
        <begin position="515"/>
        <end position="550"/>
    </location>
</feature>
<dbReference type="PANTHER" id="PTHR47933">
    <property type="entry name" value="PENTATRICOPEPTIDE REPEAT-CONTAINING PROTEIN 1, MITOCHONDRIAL"/>
    <property type="match status" value="1"/>
</dbReference>
<dbReference type="AlphaFoldDB" id="A0A2I0JMT2"/>
<dbReference type="InterPro" id="IPR011990">
    <property type="entry name" value="TPR-like_helical_dom_sf"/>
</dbReference>
<dbReference type="PROSITE" id="PS51375">
    <property type="entry name" value="PPR"/>
    <property type="match status" value="7"/>
</dbReference>
<dbReference type="PANTHER" id="PTHR47933:SF45">
    <property type="entry name" value="PENTACOTRIPEPTIDE-REPEAT REGION OF PRORP DOMAIN-CONTAINING PROTEIN"/>
    <property type="match status" value="1"/>
</dbReference>
<feature type="repeat" description="PPR" evidence="3">
    <location>
        <begin position="269"/>
        <end position="303"/>
    </location>
</feature>
<feature type="region of interest" description="Disordered" evidence="4">
    <location>
        <begin position="104"/>
        <end position="126"/>
    </location>
</feature>
<dbReference type="Proteomes" id="UP000233551">
    <property type="component" value="Unassembled WGS sequence"/>
</dbReference>
<feature type="repeat" description="PPR" evidence="3">
    <location>
        <begin position="234"/>
        <end position="268"/>
    </location>
</feature>
<evidence type="ECO:0000256" key="1">
    <source>
        <dbReference type="ARBA" id="ARBA00007626"/>
    </source>
</evidence>
<sequence length="691" mass="76690">MWRALARFSLSQFRHVAGKSLSPVTCSGRTLQVVPVESSPAVVSGLLSNGGLARFFSDQSAVHSSDLDPAEDGPAGAVEMASGESDSDQVEDFAAEYGSAGAVEMASGESDDDRMECSRAESREISPEEMENVLSLLQGTADGSLESKLDGMHLPVHEEFVLTVLETPLIAGGNLIRFFKWASSKPSEFQVTRTVAGALVRAVCKGEPLKKEAYVLWDLVREIGEKAKGEAVLDRGILNELLSLFSRLGKGRAALEVLDKFDEFGCVPDSASYYSTVDALCKCNTYELAWPVCERMINSGTLPDGEEVGKVMSWLCKGKLAKSAHDLYSAAKEKGKIPPPSAISLLIVSLSREDKTVKLARENLGDFDEEARRYAIKPFSAVISGLCRSKELDGAKKLLHEMIEAGPPPGNAVFNSVVNGFSKAREMETAMEVKKLMEQRGLKPDLFTYTVIMSGFVSGGEMEAACKLLKEAKKKHKTLSPVMYHTLIRGYCKLEEFDKALELLREMKNFGVKPNTDEYSKLIQSLCLKALDTDTAEKLLEEMKESGLYLNGITRGLYCDQLRDNFERWESQRWQQRAHSLRERIGPYSSPDHAAKLCTWTEYTCFRVLCKVPLSNVCFMLVGKYCKLGEINRALRLLRGEKSFRVKFSKANIFSKLDAVFILNDYVVGADYGFWDLKQPIKQRVDISIWT</sequence>
<dbReference type="InterPro" id="IPR002885">
    <property type="entry name" value="PPR_rpt"/>
</dbReference>
<evidence type="ECO:0008006" key="7">
    <source>
        <dbReference type="Google" id="ProtNLM"/>
    </source>
</evidence>
<evidence type="ECO:0000256" key="4">
    <source>
        <dbReference type="SAM" id="MobiDB-lite"/>
    </source>
</evidence>
<gene>
    <name evidence="5" type="ORF">CRG98_022395</name>
</gene>
<comment type="similarity">
    <text evidence="1">Belongs to the PPR family. P subfamily.</text>
</comment>
<dbReference type="InterPro" id="IPR051240">
    <property type="entry name" value="Mito_RNA-Proc/Resp"/>
</dbReference>
<feature type="repeat" description="PPR" evidence="3">
    <location>
        <begin position="410"/>
        <end position="444"/>
    </location>
</feature>
<evidence type="ECO:0000313" key="6">
    <source>
        <dbReference type="Proteomes" id="UP000233551"/>
    </source>
</evidence>
<dbReference type="Pfam" id="PF01535">
    <property type="entry name" value="PPR"/>
    <property type="match status" value="2"/>
</dbReference>
<evidence type="ECO:0000256" key="3">
    <source>
        <dbReference type="PROSITE-ProRule" id="PRU00708"/>
    </source>
</evidence>
<dbReference type="Pfam" id="PF13041">
    <property type="entry name" value="PPR_2"/>
    <property type="match status" value="2"/>
</dbReference>
<comment type="caution">
    <text evidence="5">The sequence shown here is derived from an EMBL/GenBank/DDBJ whole genome shotgun (WGS) entry which is preliminary data.</text>
</comment>
<dbReference type="STRING" id="22663.A0A2I0JMT2"/>
<dbReference type="Gene3D" id="1.25.40.10">
    <property type="entry name" value="Tetratricopeptide repeat domain"/>
    <property type="match status" value="2"/>
</dbReference>
<feature type="compositionally biased region" description="Basic and acidic residues" evidence="4">
    <location>
        <begin position="115"/>
        <end position="126"/>
    </location>
</feature>
<feature type="repeat" description="PPR" evidence="3">
    <location>
        <begin position="445"/>
        <end position="479"/>
    </location>
</feature>
<reference evidence="5 6" key="1">
    <citation type="submission" date="2017-11" db="EMBL/GenBank/DDBJ databases">
        <title>De-novo sequencing of pomegranate (Punica granatum L.) genome.</title>
        <authorList>
            <person name="Akparov Z."/>
            <person name="Amiraslanov A."/>
            <person name="Hajiyeva S."/>
            <person name="Abbasov M."/>
            <person name="Kaur K."/>
            <person name="Hamwieh A."/>
            <person name="Solovyev V."/>
            <person name="Salamov A."/>
            <person name="Braich B."/>
            <person name="Kosarev P."/>
            <person name="Mahmoud A."/>
            <person name="Hajiyev E."/>
            <person name="Babayeva S."/>
            <person name="Izzatullayeva V."/>
            <person name="Mammadov A."/>
            <person name="Mammadov A."/>
            <person name="Sharifova S."/>
            <person name="Ojaghi J."/>
            <person name="Eynullazada K."/>
            <person name="Bayramov B."/>
            <person name="Abdulazimova A."/>
            <person name="Shahmuradov I."/>
        </authorList>
    </citation>
    <scope>NUCLEOTIDE SEQUENCE [LARGE SCALE GENOMIC DNA]</scope>
    <source>
        <strain evidence="6">cv. AG2017</strain>
        <tissue evidence="5">Leaf</tissue>
    </source>
</reference>
<feature type="repeat" description="PPR" evidence="3">
    <location>
        <begin position="480"/>
        <end position="514"/>
    </location>
</feature>
<protein>
    <recommendedName>
        <fullName evidence="7">Pentatricopeptide repeat-containing protein At3g02650, mitochondrial</fullName>
    </recommendedName>
</protein>
<name>A0A2I0JMT2_PUNGR</name>
<keyword evidence="6" id="KW-1185">Reference proteome</keyword>
<feature type="region of interest" description="Disordered" evidence="4">
    <location>
        <begin position="63"/>
        <end position="87"/>
    </location>
</feature>
<feature type="repeat" description="PPR" evidence="3">
    <location>
        <begin position="375"/>
        <end position="409"/>
    </location>
</feature>
<organism evidence="5 6">
    <name type="scientific">Punica granatum</name>
    <name type="common">Pomegranate</name>
    <dbReference type="NCBI Taxonomy" id="22663"/>
    <lineage>
        <taxon>Eukaryota</taxon>
        <taxon>Viridiplantae</taxon>
        <taxon>Streptophyta</taxon>
        <taxon>Embryophyta</taxon>
        <taxon>Tracheophyta</taxon>
        <taxon>Spermatophyta</taxon>
        <taxon>Magnoliopsida</taxon>
        <taxon>eudicotyledons</taxon>
        <taxon>Gunneridae</taxon>
        <taxon>Pentapetalae</taxon>
        <taxon>rosids</taxon>
        <taxon>malvids</taxon>
        <taxon>Myrtales</taxon>
        <taxon>Lythraceae</taxon>
        <taxon>Punica</taxon>
    </lineage>
</organism>
<evidence type="ECO:0000313" key="5">
    <source>
        <dbReference type="EMBL" id="PKI57210.1"/>
    </source>
</evidence>
<dbReference type="GO" id="GO:0003729">
    <property type="term" value="F:mRNA binding"/>
    <property type="evidence" value="ECO:0007669"/>
    <property type="project" value="TreeGrafter"/>
</dbReference>
<accession>A0A2I0JMT2</accession>
<evidence type="ECO:0000256" key="2">
    <source>
        <dbReference type="ARBA" id="ARBA00022737"/>
    </source>
</evidence>
<proteinExistence type="inferred from homology"/>
<dbReference type="EMBL" id="PGOL01001525">
    <property type="protein sequence ID" value="PKI57210.1"/>
    <property type="molecule type" value="Genomic_DNA"/>
</dbReference>
<keyword evidence="2" id="KW-0677">Repeat</keyword>